<organism evidence="1 2">
    <name type="scientific">Chionoecetes opilio</name>
    <name type="common">Atlantic snow crab</name>
    <name type="synonym">Cancer opilio</name>
    <dbReference type="NCBI Taxonomy" id="41210"/>
    <lineage>
        <taxon>Eukaryota</taxon>
        <taxon>Metazoa</taxon>
        <taxon>Ecdysozoa</taxon>
        <taxon>Arthropoda</taxon>
        <taxon>Crustacea</taxon>
        <taxon>Multicrustacea</taxon>
        <taxon>Malacostraca</taxon>
        <taxon>Eumalacostraca</taxon>
        <taxon>Eucarida</taxon>
        <taxon>Decapoda</taxon>
        <taxon>Pleocyemata</taxon>
        <taxon>Brachyura</taxon>
        <taxon>Eubrachyura</taxon>
        <taxon>Majoidea</taxon>
        <taxon>Majidae</taxon>
        <taxon>Chionoecetes</taxon>
    </lineage>
</organism>
<gene>
    <name evidence="1" type="ORF">GWK47_053380</name>
</gene>
<accession>A0A8J4Y739</accession>
<dbReference type="Proteomes" id="UP000770661">
    <property type="component" value="Unassembled WGS sequence"/>
</dbReference>
<evidence type="ECO:0000313" key="2">
    <source>
        <dbReference type="Proteomes" id="UP000770661"/>
    </source>
</evidence>
<keyword evidence="2" id="KW-1185">Reference proteome</keyword>
<dbReference type="EMBL" id="JACEEZ010016834">
    <property type="protein sequence ID" value="KAG0717971.1"/>
    <property type="molecule type" value="Genomic_DNA"/>
</dbReference>
<dbReference type="AlphaFoldDB" id="A0A8J4Y739"/>
<comment type="caution">
    <text evidence="1">The sequence shown here is derived from an EMBL/GenBank/DDBJ whole genome shotgun (WGS) entry which is preliminary data.</text>
</comment>
<name>A0A8J4Y739_CHIOP</name>
<protein>
    <submittedName>
        <fullName evidence="1">Uncharacterized protein</fullName>
    </submittedName>
</protein>
<evidence type="ECO:0000313" key="1">
    <source>
        <dbReference type="EMBL" id="KAG0717971.1"/>
    </source>
</evidence>
<proteinExistence type="predicted"/>
<reference evidence="1" key="1">
    <citation type="submission" date="2020-07" db="EMBL/GenBank/DDBJ databases">
        <title>The High-quality genome of the commercially important snow crab, Chionoecetes opilio.</title>
        <authorList>
            <person name="Jeong J.-H."/>
            <person name="Ryu S."/>
        </authorList>
    </citation>
    <scope>NUCLEOTIDE SEQUENCE</scope>
    <source>
        <strain evidence="1">MADBK_172401_WGS</strain>
        <tissue evidence="1">Digestive gland</tissue>
    </source>
</reference>
<sequence>MTFSVAAIGDTPSTLGLTPAQPGCRLSAHAVLLLLLRYCLHLTRHSTERIPHCLLLEWRVRVEAVAAAAAEQQRVADKTADRRGRSEAKSWKVCSHSQQLCGREGMV</sequence>